<dbReference type="WBParaSite" id="jg9662">
    <property type="protein sequence ID" value="jg9662"/>
    <property type="gene ID" value="jg9662"/>
</dbReference>
<reference evidence="2" key="1">
    <citation type="submission" date="2022-11" db="UniProtKB">
        <authorList>
            <consortium name="WormBaseParasite"/>
        </authorList>
    </citation>
    <scope>IDENTIFICATION</scope>
</reference>
<dbReference type="Proteomes" id="UP000887574">
    <property type="component" value="Unplaced"/>
</dbReference>
<organism evidence="1 2">
    <name type="scientific">Ditylenchus dipsaci</name>
    <dbReference type="NCBI Taxonomy" id="166011"/>
    <lineage>
        <taxon>Eukaryota</taxon>
        <taxon>Metazoa</taxon>
        <taxon>Ecdysozoa</taxon>
        <taxon>Nematoda</taxon>
        <taxon>Chromadorea</taxon>
        <taxon>Rhabditida</taxon>
        <taxon>Tylenchina</taxon>
        <taxon>Tylenchomorpha</taxon>
        <taxon>Sphaerularioidea</taxon>
        <taxon>Anguinidae</taxon>
        <taxon>Anguininae</taxon>
        <taxon>Ditylenchus</taxon>
    </lineage>
</organism>
<dbReference type="AlphaFoldDB" id="A0A915EW75"/>
<protein>
    <submittedName>
        <fullName evidence="2">Uncharacterized protein</fullName>
    </submittedName>
</protein>
<keyword evidence="1" id="KW-1185">Reference proteome</keyword>
<evidence type="ECO:0000313" key="1">
    <source>
        <dbReference type="Proteomes" id="UP000887574"/>
    </source>
</evidence>
<evidence type="ECO:0000313" key="2">
    <source>
        <dbReference type="WBParaSite" id="jg9662"/>
    </source>
</evidence>
<proteinExistence type="predicted"/>
<name>A0A915EW75_9BILA</name>
<accession>A0A915EW75</accession>
<sequence>MNDPILCAFGILYFGHIKDVKVKDCSMQVNLQVDLTRLLLRFSRRSNSFLPNLEANSIVALPFQKPPQPLVVWPATVPKQENLERPKTYDEKNFGQWCRNFTVNRHTQCPEASPFHWFVCCGEDGIECCGGIQPGPMLCSDLCFCQHMASTPSFFTLLLLAWQQHILHQTDQGDSNSCLSSLVVVVEDHSKEEHT</sequence>